<sequence length="70" mass="7285">MLKNTLKGQDSKSKSTQVLKIICGTNLGSLILIAVSIVVILGVAKVSESLLGIMSIVGCGFILYLGFSSL</sequence>
<keyword evidence="1" id="KW-0812">Transmembrane</keyword>
<keyword evidence="1" id="KW-1133">Transmembrane helix</keyword>
<reference evidence="2 3" key="1">
    <citation type="submission" date="2017-02" db="EMBL/GenBank/DDBJ databases">
        <title>Whole genome sequencing of Helicobacter bilis strain AAQJH.</title>
        <authorList>
            <person name="Conlan S."/>
            <person name="Thomas P.J."/>
            <person name="Mullikin J."/>
            <person name="Palmore T.N."/>
            <person name="Frank K.M."/>
            <person name="Segre J.A."/>
        </authorList>
    </citation>
    <scope>NUCLEOTIDE SEQUENCE [LARGE SCALE GENOMIC DNA]</scope>
    <source>
        <strain evidence="2 3">AAQJH</strain>
    </source>
</reference>
<protein>
    <submittedName>
        <fullName evidence="2">Uncharacterized protein</fullName>
    </submittedName>
</protein>
<name>A0A1Q2LJH9_9HELI</name>
<evidence type="ECO:0000313" key="2">
    <source>
        <dbReference type="EMBL" id="AQQ60618.1"/>
    </source>
</evidence>
<dbReference type="AlphaFoldDB" id="A0A1Q2LJH9"/>
<gene>
    <name evidence="2" type="ORF">XJ32_01235</name>
</gene>
<dbReference type="EMBL" id="CP019645">
    <property type="protein sequence ID" value="AQQ60618.1"/>
    <property type="molecule type" value="Genomic_DNA"/>
</dbReference>
<accession>A0A1Q2LJH9</accession>
<dbReference type="Proteomes" id="UP000188298">
    <property type="component" value="Chromosome"/>
</dbReference>
<keyword evidence="1" id="KW-0472">Membrane</keyword>
<organism evidence="2 3">
    <name type="scientific">Helicobacter bilis</name>
    <dbReference type="NCBI Taxonomy" id="37372"/>
    <lineage>
        <taxon>Bacteria</taxon>
        <taxon>Pseudomonadati</taxon>
        <taxon>Campylobacterota</taxon>
        <taxon>Epsilonproteobacteria</taxon>
        <taxon>Campylobacterales</taxon>
        <taxon>Helicobacteraceae</taxon>
        <taxon>Helicobacter</taxon>
    </lineage>
</organism>
<evidence type="ECO:0000313" key="3">
    <source>
        <dbReference type="Proteomes" id="UP000188298"/>
    </source>
</evidence>
<proteinExistence type="predicted"/>
<evidence type="ECO:0000256" key="1">
    <source>
        <dbReference type="SAM" id="Phobius"/>
    </source>
</evidence>
<feature type="transmembrane region" description="Helical" evidence="1">
    <location>
        <begin position="50"/>
        <end position="67"/>
    </location>
</feature>
<feature type="transmembrane region" description="Helical" evidence="1">
    <location>
        <begin position="21"/>
        <end position="44"/>
    </location>
</feature>
<dbReference type="KEGG" id="hbl:XJ32_01235"/>